<dbReference type="EMBL" id="KB206595">
    <property type="protein sequence ID" value="ELP89655.1"/>
    <property type="molecule type" value="Genomic_DNA"/>
</dbReference>
<name>A0A0A1UBP6_ENTIV</name>
<organism evidence="1 2">
    <name type="scientific">Entamoeba invadens IP1</name>
    <dbReference type="NCBI Taxonomy" id="370355"/>
    <lineage>
        <taxon>Eukaryota</taxon>
        <taxon>Amoebozoa</taxon>
        <taxon>Evosea</taxon>
        <taxon>Archamoebae</taxon>
        <taxon>Mastigamoebida</taxon>
        <taxon>Entamoebidae</taxon>
        <taxon>Entamoeba</taxon>
    </lineage>
</organism>
<accession>A0A0A1UBP6</accession>
<gene>
    <name evidence="1" type="ORF">EIN_349550</name>
</gene>
<evidence type="ECO:0000313" key="1">
    <source>
        <dbReference type="EMBL" id="ELP89655.1"/>
    </source>
</evidence>
<dbReference type="VEuPathDB" id="AmoebaDB:EIN_349550"/>
<dbReference type="AlphaFoldDB" id="A0A0A1UBP6"/>
<sequence>MLLCNLTKPDYSIWEESIDALTSLSIPPQYCGFTQIHGHHRFLAAAMMVEKYYKDTKRAELRERAGRTDQLHLRNCSGLKRKDTLSKLFGQQKQKVIIDTLTATMAFNNIVTDQIKIKNTLITSESSTPNLNAALQNIHKTHTSIFQSGILEEKKSVKKAHYGEKL</sequence>
<proteinExistence type="predicted"/>
<dbReference type="KEGG" id="eiv:EIN_349550"/>
<dbReference type="GeneID" id="14888639"/>
<dbReference type="Proteomes" id="UP000014680">
    <property type="component" value="Unassembled WGS sequence"/>
</dbReference>
<dbReference type="RefSeq" id="XP_004256426.1">
    <property type="nucleotide sequence ID" value="XM_004256378.1"/>
</dbReference>
<reference evidence="1 2" key="1">
    <citation type="submission" date="2012-10" db="EMBL/GenBank/DDBJ databases">
        <authorList>
            <person name="Zafar N."/>
            <person name="Inman J."/>
            <person name="Hall N."/>
            <person name="Lorenzi H."/>
            <person name="Caler E."/>
        </authorList>
    </citation>
    <scope>NUCLEOTIDE SEQUENCE [LARGE SCALE GENOMIC DNA]</scope>
    <source>
        <strain evidence="1 2">IP1</strain>
    </source>
</reference>
<protein>
    <submittedName>
        <fullName evidence="1">Uncharacterized protein</fullName>
    </submittedName>
</protein>
<evidence type="ECO:0000313" key="2">
    <source>
        <dbReference type="Proteomes" id="UP000014680"/>
    </source>
</evidence>
<keyword evidence="2" id="KW-1185">Reference proteome</keyword>